<feature type="transmembrane region" description="Helical" evidence="2">
    <location>
        <begin position="38"/>
        <end position="61"/>
    </location>
</feature>
<sequence>MTTPPPAEFPPPAEVPPPAADVSTQAPATAPKRSKLPIVLAAVAGAMVLIAIAIGGTLWFVGRDDLTQEQAQRECRTAMEREADQRADRVGGASEGVLISVTGVELHDTWETDKGWSVNGTASITMTTALIGQTPTSVGLTCEAVATDDGVRTTVKNRL</sequence>
<feature type="region of interest" description="Disordered" evidence="1">
    <location>
        <begin position="1"/>
        <end position="31"/>
    </location>
</feature>
<comment type="caution">
    <text evidence="3">The sequence shown here is derived from an EMBL/GenBank/DDBJ whole genome shotgun (WGS) entry which is preliminary data.</text>
</comment>
<reference evidence="3 4" key="1">
    <citation type="submission" date="2019-06" db="EMBL/GenBank/DDBJ databases">
        <title>Sequencing the genomes of 1000 actinobacteria strains.</title>
        <authorList>
            <person name="Klenk H.-P."/>
        </authorList>
    </citation>
    <scope>NUCLEOTIDE SEQUENCE [LARGE SCALE GENOMIC DNA]</scope>
    <source>
        <strain evidence="3 4">DSM 102131</strain>
    </source>
</reference>
<dbReference type="Proteomes" id="UP000319927">
    <property type="component" value="Unassembled WGS sequence"/>
</dbReference>
<gene>
    <name evidence="3" type="ORF">FHX75_111254</name>
</gene>
<keyword evidence="2" id="KW-0812">Transmembrane</keyword>
<keyword evidence="4" id="KW-1185">Reference proteome</keyword>
<dbReference type="RefSeq" id="WP_154937085.1">
    <property type="nucleotide sequence ID" value="NZ_VIXA01000001.1"/>
</dbReference>
<dbReference type="OrthoDB" id="3391616at2"/>
<organism evidence="3 4">
    <name type="scientific">Micromonospora palomenae</name>
    <dbReference type="NCBI Taxonomy" id="1461247"/>
    <lineage>
        <taxon>Bacteria</taxon>
        <taxon>Bacillati</taxon>
        <taxon>Actinomycetota</taxon>
        <taxon>Actinomycetes</taxon>
        <taxon>Micromonosporales</taxon>
        <taxon>Micromonosporaceae</taxon>
        <taxon>Micromonospora</taxon>
    </lineage>
</organism>
<feature type="compositionally biased region" description="Pro residues" evidence="1">
    <location>
        <begin position="1"/>
        <end position="19"/>
    </location>
</feature>
<protein>
    <submittedName>
        <fullName evidence="3">Uncharacterized protein</fullName>
    </submittedName>
</protein>
<evidence type="ECO:0000256" key="1">
    <source>
        <dbReference type="SAM" id="MobiDB-lite"/>
    </source>
</evidence>
<accession>A0A561WW64</accession>
<dbReference type="EMBL" id="VIXA01000001">
    <property type="protein sequence ID" value="TWG28103.1"/>
    <property type="molecule type" value="Genomic_DNA"/>
</dbReference>
<evidence type="ECO:0000256" key="2">
    <source>
        <dbReference type="SAM" id="Phobius"/>
    </source>
</evidence>
<keyword evidence="2" id="KW-1133">Transmembrane helix</keyword>
<evidence type="ECO:0000313" key="3">
    <source>
        <dbReference type="EMBL" id="TWG28103.1"/>
    </source>
</evidence>
<name>A0A561WW64_9ACTN</name>
<dbReference type="AlphaFoldDB" id="A0A561WW64"/>
<evidence type="ECO:0000313" key="4">
    <source>
        <dbReference type="Proteomes" id="UP000319927"/>
    </source>
</evidence>
<keyword evidence="2" id="KW-0472">Membrane</keyword>
<proteinExistence type="predicted"/>